<name>A0A914YSD6_9BILA</name>
<keyword evidence="1" id="KW-1185">Reference proteome</keyword>
<proteinExistence type="predicted"/>
<evidence type="ECO:0000313" key="2">
    <source>
        <dbReference type="WBParaSite" id="PSU_v2.g308.t1"/>
    </source>
</evidence>
<dbReference type="WBParaSite" id="PSU_v2.g308.t1">
    <property type="protein sequence ID" value="PSU_v2.g308.t1"/>
    <property type="gene ID" value="PSU_v2.g308"/>
</dbReference>
<evidence type="ECO:0000313" key="1">
    <source>
        <dbReference type="Proteomes" id="UP000887577"/>
    </source>
</evidence>
<dbReference type="AlphaFoldDB" id="A0A914YSD6"/>
<sequence>MWFCRSVNVSESAVSSLLPRIGAGNRAAHQVHVTCIDVVPAIAGKQAALLANTLIAAAGLACTGVTVGIPRGTERHLHATAHLAVLRHALGDVLQRLDGQRATGLDVDAVGGRRGATQRGIALGLHRDVLAGQRGVLPGAALGICLAAANTRFGVHIHAGLRAYRDPHADFGAGIAALAAVGHMRLARFQQDVAGRIQTER</sequence>
<organism evidence="1 2">
    <name type="scientific">Panagrolaimus superbus</name>
    <dbReference type="NCBI Taxonomy" id="310955"/>
    <lineage>
        <taxon>Eukaryota</taxon>
        <taxon>Metazoa</taxon>
        <taxon>Ecdysozoa</taxon>
        <taxon>Nematoda</taxon>
        <taxon>Chromadorea</taxon>
        <taxon>Rhabditida</taxon>
        <taxon>Tylenchina</taxon>
        <taxon>Panagrolaimomorpha</taxon>
        <taxon>Panagrolaimoidea</taxon>
        <taxon>Panagrolaimidae</taxon>
        <taxon>Panagrolaimus</taxon>
    </lineage>
</organism>
<protein>
    <submittedName>
        <fullName evidence="2">Uncharacterized protein</fullName>
    </submittedName>
</protein>
<accession>A0A914YSD6</accession>
<reference evidence="2" key="1">
    <citation type="submission" date="2022-11" db="UniProtKB">
        <authorList>
            <consortium name="WormBaseParasite"/>
        </authorList>
    </citation>
    <scope>IDENTIFICATION</scope>
</reference>
<dbReference type="Proteomes" id="UP000887577">
    <property type="component" value="Unplaced"/>
</dbReference>